<organism evidence="8 9">
    <name type="scientific">Georgenia yuyongxinii</name>
    <dbReference type="NCBI Taxonomy" id="2589797"/>
    <lineage>
        <taxon>Bacteria</taxon>
        <taxon>Bacillati</taxon>
        <taxon>Actinomycetota</taxon>
        <taxon>Actinomycetes</taxon>
        <taxon>Micrococcales</taxon>
        <taxon>Bogoriellaceae</taxon>
        <taxon>Georgenia</taxon>
    </lineage>
</organism>
<proteinExistence type="predicted"/>
<feature type="transmembrane region" description="Helical" evidence="6">
    <location>
        <begin position="81"/>
        <end position="101"/>
    </location>
</feature>
<feature type="domain" description="Membrane transport protein MMPL" evidence="7">
    <location>
        <begin position="4"/>
        <end position="103"/>
    </location>
</feature>
<dbReference type="Proteomes" id="UP000314616">
    <property type="component" value="Chromosome"/>
</dbReference>
<sequence>MAMTQVRFESSGGQLDPDVTAAVQRVGDSLAADGVQVDYSAEIVSDISSIFGPAELIGLAVTVVVLLVLLGSVLAAGLPLLTALVGVTVGLGAAMSLSSVVEMTSVTRHWPSCSASRSASTTPCSSSTATACSWPPGWRRATRSRWPTAPPATR</sequence>
<evidence type="ECO:0000256" key="3">
    <source>
        <dbReference type="ARBA" id="ARBA00022989"/>
    </source>
</evidence>
<gene>
    <name evidence="8" type="ORF">FE374_12515</name>
</gene>
<reference evidence="8 9" key="1">
    <citation type="submission" date="2019-05" db="EMBL/GenBank/DDBJ databases">
        <title>Georgenia *** sp. nov., and Georgenia *** sp. nov., isolated from the intestinal contents of plateau pika (Ochotona curzoniae) in the Qinghai-Tibet plateau of China.</title>
        <authorList>
            <person name="Tian Z."/>
        </authorList>
    </citation>
    <scope>NUCLEOTIDE SEQUENCE [LARGE SCALE GENOMIC DNA]</scope>
    <source>
        <strain evidence="8 9">Z443</strain>
    </source>
</reference>
<keyword evidence="4 6" id="KW-0472">Membrane</keyword>
<protein>
    <recommendedName>
        <fullName evidence="7">Membrane transport protein MMPL domain-containing protein</fullName>
    </recommendedName>
</protein>
<dbReference type="EMBL" id="CP040915">
    <property type="protein sequence ID" value="QDC25324.1"/>
    <property type="molecule type" value="Genomic_DNA"/>
</dbReference>
<dbReference type="Pfam" id="PF03176">
    <property type="entry name" value="MMPL"/>
    <property type="match status" value="1"/>
</dbReference>
<keyword evidence="2 6" id="KW-0812">Transmembrane</keyword>
<evidence type="ECO:0000256" key="2">
    <source>
        <dbReference type="ARBA" id="ARBA00022692"/>
    </source>
</evidence>
<dbReference type="InterPro" id="IPR004869">
    <property type="entry name" value="MMPL_dom"/>
</dbReference>
<keyword evidence="3 6" id="KW-1133">Transmembrane helix</keyword>
<evidence type="ECO:0000256" key="4">
    <source>
        <dbReference type="ARBA" id="ARBA00023136"/>
    </source>
</evidence>
<evidence type="ECO:0000313" key="9">
    <source>
        <dbReference type="Proteomes" id="UP000314616"/>
    </source>
</evidence>
<dbReference type="AlphaFoldDB" id="A0A5B8C429"/>
<feature type="region of interest" description="Disordered" evidence="5">
    <location>
        <begin position="135"/>
        <end position="154"/>
    </location>
</feature>
<dbReference type="SUPFAM" id="SSF82866">
    <property type="entry name" value="Multidrug efflux transporter AcrB transmembrane domain"/>
    <property type="match status" value="1"/>
</dbReference>
<dbReference type="KEGG" id="gyu:FE374_12515"/>
<accession>A0A5B8C429</accession>
<name>A0A5B8C429_9MICO</name>
<evidence type="ECO:0000313" key="8">
    <source>
        <dbReference type="EMBL" id="QDC25324.1"/>
    </source>
</evidence>
<comment type="subcellular location">
    <subcellularLocation>
        <location evidence="1">Membrane</location>
        <topology evidence="1">Multi-pass membrane protein</topology>
    </subcellularLocation>
</comment>
<evidence type="ECO:0000256" key="1">
    <source>
        <dbReference type="ARBA" id="ARBA00004141"/>
    </source>
</evidence>
<evidence type="ECO:0000256" key="5">
    <source>
        <dbReference type="SAM" id="MobiDB-lite"/>
    </source>
</evidence>
<evidence type="ECO:0000256" key="6">
    <source>
        <dbReference type="SAM" id="Phobius"/>
    </source>
</evidence>
<feature type="transmembrane region" description="Helical" evidence="6">
    <location>
        <begin position="56"/>
        <end position="75"/>
    </location>
</feature>
<dbReference type="GO" id="GO:0016020">
    <property type="term" value="C:membrane"/>
    <property type="evidence" value="ECO:0007669"/>
    <property type="project" value="UniProtKB-SubCell"/>
</dbReference>
<evidence type="ECO:0000259" key="7">
    <source>
        <dbReference type="Pfam" id="PF03176"/>
    </source>
</evidence>